<sequence>MKKGERMSEEHRLKIIESLTGRTVSQQTRDKISKSKKGVPRKPEHIEHHRKMMIGLKKGIPLSDKHRQSLREAKKKLLADPERGKKFREHLRAISPHKMPDAVWSDESMALRRGENHGMAKLTWDKVDEIRHMHENMGMSNPQIHRIVKQTHDVTLSTIKQVTSYRNWNPEKRPK</sequence>
<organism evidence="1 2">
    <name type="scientific">Paenibacillus jamilae</name>
    <dbReference type="NCBI Taxonomy" id="114136"/>
    <lineage>
        <taxon>Bacteria</taxon>
        <taxon>Bacillati</taxon>
        <taxon>Bacillota</taxon>
        <taxon>Bacilli</taxon>
        <taxon>Bacillales</taxon>
        <taxon>Paenibacillaceae</taxon>
        <taxon>Paenibacillus</taxon>
    </lineage>
</organism>
<gene>
    <name evidence="1" type="ORF">NS115_03650</name>
</gene>
<reference evidence="1 2" key="1">
    <citation type="journal article" date="2016" name="Front. Microbiol.">
        <title>Genomic Resource of Rice Seed Associated Bacteria.</title>
        <authorList>
            <person name="Midha S."/>
            <person name="Bansal K."/>
            <person name="Sharma S."/>
            <person name="Kumar N."/>
            <person name="Patil P.P."/>
            <person name="Chaudhry V."/>
            <person name="Patil P.B."/>
        </authorList>
    </citation>
    <scope>NUCLEOTIDE SEQUENCE [LARGE SCALE GENOMIC DNA]</scope>
    <source>
        <strain evidence="1 2">NS115</strain>
    </source>
</reference>
<comment type="caution">
    <text evidence="1">The sequence shown here is derived from an EMBL/GenBank/DDBJ whole genome shotgun (WGS) entry which is preliminary data.</text>
</comment>
<accession>A0ACC4ZZQ3</accession>
<keyword evidence="2" id="KW-1185">Reference proteome</keyword>
<protein>
    <submittedName>
        <fullName evidence="1">Uncharacterized protein</fullName>
    </submittedName>
</protein>
<proteinExistence type="predicted"/>
<name>A0ACC4ZZQ3_9BACL</name>
<evidence type="ECO:0000313" key="1">
    <source>
        <dbReference type="EMBL" id="KTS84438.1"/>
    </source>
</evidence>
<evidence type="ECO:0000313" key="2">
    <source>
        <dbReference type="Proteomes" id="UP000074866"/>
    </source>
</evidence>
<dbReference type="EMBL" id="LDRX01000015">
    <property type="protein sequence ID" value="KTS84438.1"/>
    <property type="molecule type" value="Genomic_DNA"/>
</dbReference>
<dbReference type="Proteomes" id="UP000074866">
    <property type="component" value="Unassembled WGS sequence"/>
</dbReference>